<dbReference type="AlphaFoldDB" id="A0A7J6LGR2"/>
<comment type="caution">
    <text evidence="1">The sequence shown here is derived from an EMBL/GenBank/DDBJ whole genome shotgun (WGS) entry which is preliminary data.</text>
</comment>
<accession>A0A7J6LGR2</accession>
<gene>
    <name evidence="1" type="ORF">FOZ61_005590</name>
</gene>
<sequence length="162" mass="18978">MVLLCLRSSCCCSVSRNGWRPNRSACCVLLWTDQQAKSGYTSCVKAELCVPYFFRDVGRCNRKYPEGQPIGRSGVFDYLFDFYNYFFPTHLPRNCILTYRDITGKNPRMSDVDRRSDCVTRCDRQAWVEWSRWRCHERCWDKFTEVPGSTFINDNGEAATDE</sequence>
<name>A0A7J6LGR2_PEROL</name>
<reference evidence="1 2" key="1">
    <citation type="submission" date="2020-04" db="EMBL/GenBank/DDBJ databases">
        <title>Perkinsus olseni comparative genomics.</title>
        <authorList>
            <person name="Bogema D.R."/>
        </authorList>
    </citation>
    <scope>NUCLEOTIDE SEQUENCE [LARGE SCALE GENOMIC DNA]</scope>
    <source>
        <strain evidence="1">ATCC PRA-179</strain>
    </source>
</reference>
<protein>
    <submittedName>
        <fullName evidence="1">Uncharacterized protein</fullName>
    </submittedName>
</protein>
<dbReference type="EMBL" id="JABAHT010000308">
    <property type="protein sequence ID" value="KAF4658474.1"/>
    <property type="molecule type" value="Genomic_DNA"/>
</dbReference>
<organism evidence="1 2">
    <name type="scientific">Perkinsus olseni</name>
    <name type="common">Perkinsus atlanticus</name>
    <dbReference type="NCBI Taxonomy" id="32597"/>
    <lineage>
        <taxon>Eukaryota</taxon>
        <taxon>Sar</taxon>
        <taxon>Alveolata</taxon>
        <taxon>Perkinsozoa</taxon>
        <taxon>Perkinsea</taxon>
        <taxon>Perkinsida</taxon>
        <taxon>Perkinsidae</taxon>
        <taxon>Perkinsus</taxon>
    </lineage>
</organism>
<dbReference type="Proteomes" id="UP000570595">
    <property type="component" value="Unassembled WGS sequence"/>
</dbReference>
<evidence type="ECO:0000313" key="2">
    <source>
        <dbReference type="Proteomes" id="UP000570595"/>
    </source>
</evidence>
<dbReference type="OrthoDB" id="10334192at2759"/>
<evidence type="ECO:0000313" key="1">
    <source>
        <dbReference type="EMBL" id="KAF4658474.1"/>
    </source>
</evidence>
<proteinExistence type="predicted"/>